<comment type="caution">
    <text evidence="2">The sequence shown here is derived from an EMBL/GenBank/DDBJ whole genome shotgun (WGS) entry which is preliminary data.</text>
</comment>
<proteinExistence type="predicted"/>
<evidence type="ECO:0000313" key="2">
    <source>
        <dbReference type="EMBL" id="RKG40525.1"/>
    </source>
</evidence>
<evidence type="ECO:0000256" key="1">
    <source>
        <dbReference type="SAM" id="Coils"/>
    </source>
</evidence>
<sequence length="208" mass="24219">MTLNVGQDFKKRWLNAPEAVRQTFVDDLNRICDLLSPVTDIQNWLNNDQRQMQIAQLQVEQAYADLKAQLIEEARVRKQLALEKALAEKRAQQDAYNQQLQQDEIQQFKDQQLVLQNLRQHIDIEISEYSQKYTKNPDVAAIDYASGQFRVDESQITSELESVRLRLELEAETLIEQTVKAFRSKLETAAKEEIEYILSNSNFSAEKK</sequence>
<evidence type="ECO:0000313" key="3">
    <source>
        <dbReference type="Proteomes" id="UP000280405"/>
    </source>
</evidence>
<gene>
    <name evidence="2" type="ORF">D7V20_02475</name>
</gene>
<dbReference type="RefSeq" id="WP_120382757.1">
    <property type="nucleotide sequence ID" value="NZ_RAXT01000002.1"/>
</dbReference>
<feature type="coiled-coil region" evidence="1">
    <location>
        <begin position="45"/>
        <end position="106"/>
    </location>
</feature>
<dbReference type="Proteomes" id="UP000280405">
    <property type="component" value="Unassembled WGS sequence"/>
</dbReference>
<keyword evidence="3" id="KW-1185">Reference proteome</keyword>
<dbReference type="AlphaFoldDB" id="A0A3A8F102"/>
<organism evidence="2 3">
    <name type="scientific">Acinetobacter rongchengensis</name>
    <dbReference type="NCBI Taxonomy" id="2419601"/>
    <lineage>
        <taxon>Bacteria</taxon>
        <taxon>Pseudomonadati</taxon>
        <taxon>Pseudomonadota</taxon>
        <taxon>Gammaproteobacteria</taxon>
        <taxon>Moraxellales</taxon>
        <taxon>Moraxellaceae</taxon>
        <taxon>Acinetobacter</taxon>
    </lineage>
</organism>
<reference evidence="2 3" key="1">
    <citation type="submission" date="2018-09" db="EMBL/GenBank/DDBJ databases">
        <title>The draft genome of Acinetobacter spp. strains.</title>
        <authorList>
            <person name="Qin J."/>
            <person name="Feng Y."/>
            <person name="Zong Z."/>
        </authorList>
    </citation>
    <scope>NUCLEOTIDE SEQUENCE [LARGE SCALE GENOMIC DNA]</scope>
    <source>
        <strain evidence="2 3">WCHAc060115</strain>
    </source>
</reference>
<dbReference type="OrthoDB" id="6717597at2"/>
<keyword evidence="1" id="KW-0175">Coiled coil</keyword>
<protein>
    <submittedName>
        <fullName evidence="2">Uncharacterized protein</fullName>
    </submittedName>
</protein>
<accession>A0A3A8F102</accession>
<name>A0A3A8F102_9GAMM</name>
<dbReference type="EMBL" id="RAXT01000002">
    <property type="protein sequence ID" value="RKG40525.1"/>
    <property type="molecule type" value="Genomic_DNA"/>
</dbReference>